<dbReference type="InterPro" id="IPR051263">
    <property type="entry name" value="C-type_cytochrome_biogenesis"/>
</dbReference>
<gene>
    <name evidence="9" type="ORF">IRI77_27970</name>
</gene>
<keyword evidence="5" id="KW-0201">Cytochrome c-type biogenesis</keyword>
<keyword evidence="7" id="KW-0812">Transmembrane</keyword>
<dbReference type="RefSeq" id="WP_194448268.1">
    <property type="nucleotide sequence ID" value="NZ_CP063849.1"/>
</dbReference>
<evidence type="ECO:0000256" key="6">
    <source>
        <dbReference type="ARBA" id="ARBA00023004"/>
    </source>
</evidence>
<evidence type="ECO:0000313" key="10">
    <source>
        <dbReference type="Proteomes" id="UP000593892"/>
    </source>
</evidence>
<protein>
    <recommendedName>
        <fullName evidence="7">Cytochrome c-type biogenesis protein</fullName>
    </recommendedName>
</protein>
<dbReference type="GO" id="GO:0046872">
    <property type="term" value="F:metal ion binding"/>
    <property type="evidence" value="ECO:0007669"/>
    <property type="project" value="UniProtKB-KW"/>
</dbReference>
<keyword evidence="7" id="KW-0472">Membrane</keyword>
<dbReference type="GO" id="GO:0017004">
    <property type="term" value="P:cytochrome complex assembly"/>
    <property type="evidence" value="ECO:0007669"/>
    <property type="project" value="UniProtKB-KW"/>
</dbReference>
<feature type="chain" id="PRO_5033105968" description="Cytochrome c-type biogenesis protein" evidence="7">
    <location>
        <begin position="24"/>
        <end position="143"/>
    </location>
</feature>
<evidence type="ECO:0000259" key="8">
    <source>
        <dbReference type="Pfam" id="PF03918"/>
    </source>
</evidence>
<keyword evidence="7" id="KW-1133">Transmembrane helix</keyword>
<comment type="similarity">
    <text evidence="1 7">Belongs to the CcmH/CycL/Ccl2/NrfF family.</text>
</comment>
<evidence type="ECO:0000256" key="3">
    <source>
        <dbReference type="ARBA" id="ARBA00022723"/>
    </source>
</evidence>
<dbReference type="Gene3D" id="1.10.8.640">
    <property type="entry name" value="Cytochrome C biogenesis protein"/>
    <property type="match status" value="1"/>
</dbReference>
<dbReference type="GO" id="GO:0005886">
    <property type="term" value="C:plasma membrane"/>
    <property type="evidence" value="ECO:0007669"/>
    <property type="project" value="TreeGrafter"/>
</dbReference>
<dbReference type="Pfam" id="PF03918">
    <property type="entry name" value="CcmH"/>
    <property type="match status" value="1"/>
</dbReference>
<dbReference type="KEGG" id="pfer:IRI77_27970"/>
<dbReference type="CDD" id="cd16378">
    <property type="entry name" value="CcmH_N"/>
    <property type="match status" value="1"/>
</dbReference>
<proteinExistence type="inferred from homology"/>
<evidence type="ECO:0000256" key="4">
    <source>
        <dbReference type="ARBA" id="ARBA00022729"/>
    </source>
</evidence>
<feature type="signal peptide" evidence="7">
    <location>
        <begin position="1"/>
        <end position="23"/>
    </location>
</feature>
<accession>A0A7S7NN47</accession>
<evidence type="ECO:0000256" key="5">
    <source>
        <dbReference type="ARBA" id="ARBA00022748"/>
    </source>
</evidence>
<comment type="function">
    <text evidence="7">Possible subunit of a heme lyase.</text>
</comment>
<keyword evidence="2 7" id="KW-0349">Heme</keyword>
<name>A0A7S7NN47_PALFE</name>
<dbReference type="InterPro" id="IPR005616">
    <property type="entry name" value="CcmH/CycL/Ccl2/NrfF_N"/>
</dbReference>
<dbReference type="EMBL" id="CP063849">
    <property type="protein sequence ID" value="QOY86599.1"/>
    <property type="molecule type" value="Genomic_DNA"/>
</dbReference>
<keyword evidence="6 7" id="KW-0408">Iron</keyword>
<feature type="domain" description="CcmH/CycL/Ccl2/NrfF N-terminal" evidence="8">
    <location>
        <begin position="19"/>
        <end position="129"/>
    </location>
</feature>
<dbReference type="PANTHER" id="PTHR47870:SF1">
    <property type="entry name" value="CYTOCHROME C-TYPE BIOGENESIS PROTEIN CCMH"/>
    <property type="match status" value="1"/>
</dbReference>
<keyword evidence="3 7" id="KW-0479">Metal-binding</keyword>
<evidence type="ECO:0000256" key="7">
    <source>
        <dbReference type="RuleBase" id="RU364112"/>
    </source>
</evidence>
<keyword evidence="4 7" id="KW-0732">Signal</keyword>
<dbReference type="PANTHER" id="PTHR47870">
    <property type="entry name" value="CYTOCHROME C-TYPE BIOGENESIS PROTEIN CCMH"/>
    <property type="match status" value="1"/>
</dbReference>
<dbReference type="AlphaFoldDB" id="A0A7S7NN47"/>
<sequence>MSPIFKGLALGATVVLMAGSLRAETQDEAIHRLQEKFIAPCCWAESVAVHRSEAAAGMRVEIARLYKQGVSEQEITQRYVSQYGERILMVPSGSKFTWLIVIPVTVTLVAGFALMVFLRRRAHAEPAAEPARLATVPDEEIDW</sequence>
<dbReference type="Proteomes" id="UP000593892">
    <property type="component" value="Chromosome"/>
</dbReference>
<organism evidence="9 10">
    <name type="scientific">Paludibaculum fermentans</name>
    <dbReference type="NCBI Taxonomy" id="1473598"/>
    <lineage>
        <taxon>Bacteria</taxon>
        <taxon>Pseudomonadati</taxon>
        <taxon>Acidobacteriota</taxon>
        <taxon>Terriglobia</taxon>
        <taxon>Bryobacterales</taxon>
        <taxon>Bryobacteraceae</taxon>
        <taxon>Paludibaculum</taxon>
    </lineage>
</organism>
<feature type="transmembrane region" description="Helical" evidence="7">
    <location>
        <begin position="96"/>
        <end position="118"/>
    </location>
</feature>
<keyword evidence="10" id="KW-1185">Reference proteome</keyword>
<evidence type="ECO:0000313" key="9">
    <source>
        <dbReference type="EMBL" id="QOY86599.1"/>
    </source>
</evidence>
<evidence type="ECO:0000256" key="2">
    <source>
        <dbReference type="ARBA" id="ARBA00022617"/>
    </source>
</evidence>
<dbReference type="InterPro" id="IPR038297">
    <property type="entry name" value="CcmH/CycL/NrfF/Ccl2_sf"/>
</dbReference>
<reference evidence="9 10" key="1">
    <citation type="submission" date="2020-10" db="EMBL/GenBank/DDBJ databases">
        <title>Complete genome sequence of Paludibaculum fermentans P105T, a facultatively anaerobic acidobacterium capable of dissimilatory Fe(III) reduction.</title>
        <authorList>
            <person name="Dedysh S.N."/>
            <person name="Beletsky A.V."/>
            <person name="Kulichevskaya I.S."/>
            <person name="Mardanov A.V."/>
            <person name="Ravin N.V."/>
        </authorList>
    </citation>
    <scope>NUCLEOTIDE SEQUENCE [LARGE SCALE GENOMIC DNA]</scope>
    <source>
        <strain evidence="9 10">P105</strain>
    </source>
</reference>
<evidence type="ECO:0000256" key="1">
    <source>
        <dbReference type="ARBA" id="ARBA00010342"/>
    </source>
</evidence>